<feature type="compositionally biased region" description="Basic and acidic residues" evidence="1">
    <location>
        <begin position="213"/>
        <end position="228"/>
    </location>
</feature>
<dbReference type="EMBL" id="CADCWA010000082">
    <property type="protein sequence ID" value="CAA9514894.1"/>
    <property type="molecule type" value="Genomic_DNA"/>
</dbReference>
<keyword evidence="2" id="KW-0328">Glycosyltransferase</keyword>
<feature type="region of interest" description="Disordered" evidence="1">
    <location>
        <begin position="44"/>
        <end position="243"/>
    </location>
</feature>
<keyword evidence="2" id="KW-0808">Transferase</keyword>
<feature type="region of interest" description="Disordered" evidence="1">
    <location>
        <begin position="467"/>
        <end position="493"/>
    </location>
</feature>
<name>A0A6J4T5T2_9SPHN</name>
<feature type="compositionally biased region" description="Basic and acidic residues" evidence="1">
    <location>
        <begin position="357"/>
        <end position="371"/>
    </location>
</feature>
<feature type="compositionally biased region" description="Basic and acidic residues" evidence="1">
    <location>
        <begin position="146"/>
        <end position="157"/>
    </location>
</feature>
<accession>A0A6J4T5T2</accession>
<sequence>GGPHNSASNHADDQPVRRRQVARGVRCFRHLECRCRIQLRRARPPCAAAPRAGSGGDHQLRRPQLPLAPRTGACRGQLRQGPGDPRAAWPDRDRPCPLLHHRLLGPPQRPALVRGTGRGRVRDRAQRQPVERNQAAADAQSPRIHLPVDQRHGSDHPPRRHFASYELARPDRGCAGTGGGRLFASHADRTRPGRVPRSARHPSAGHGSPGSLDHLRLRERRPGRDRRALRARGRAGRDDRGQRRWAAQLPAVRFRPAAAVHLRACLLQPAGQRGRRHLRVRKPQEHRRGACARSSRRGRHRGARARQRRARGDRLRPSVGPAVRTRHHPLALCRTHLHPAEPGGAAPGREAQAQRQQRADQGEAHRADRRLDRPRHHQRKDRTDDARRGRQGSPHAHRLAADPAQLLLRRRYAGARQAARRADGCGGHGQVHQRGQPGVHFDRWPLQGARRQPQRPVAPALRCLLHRRLPHPAHGPDREEGGRERPGAGGEPL</sequence>
<feature type="region of interest" description="Disordered" evidence="1">
    <location>
        <begin position="1"/>
        <end position="20"/>
    </location>
</feature>
<feature type="compositionally biased region" description="Low complexity" evidence="1">
    <location>
        <begin position="340"/>
        <end position="356"/>
    </location>
</feature>
<reference evidence="2" key="1">
    <citation type="submission" date="2020-02" db="EMBL/GenBank/DDBJ databases">
        <authorList>
            <person name="Meier V. D."/>
        </authorList>
    </citation>
    <scope>NUCLEOTIDE SEQUENCE</scope>
    <source>
        <strain evidence="2">AVDCRST_MAG31</strain>
    </source>
</reference>
<gene>
    <name evidence="2" type="ORF">AVDCRST_MAG31-1220</name>
</gene>
<evidence type="ECO:0000313" key="2">
    <source>
        <dbReference type="EMBL" id="CAA9514894.1"/>
    </source>
</evidence>
<protein>
    <submittedName>
        <fullName evidence="2">Amidophosphoribosyltransferase</fullName>
        <ecNumber evidence="2">2.4.2.14</ecNumber>
    </submittedName>
</protein>
<evidence type="ECO:0000256" key="1">
    <source>
        <dbReference type="SAM" id="MobiDB-lite"/>
    </source>
</evidence>
<dbReference type="AlphaFoldDB" id="A0A6J4T5T2"/>
<feature type="non-terminal residue" evidence="2">
    <location>
        <position position="1"/>
    </location>
</feature>
<dbReference type="EC" id="2.4.2.14" evidence="2"/>
<feature type="region of interest" description="Disordered" evidence="1">
    <location>
        <begin position="418"/>
        <end position="437"/>
    </location>
</feature>
<feature type="compositionally biased region" description="Basic and acidic residues" evidence="1">
    <location>
        <begin position="120"/>
        <end position="130"/>
    </location>
</feature>
<dbReference type="GO" id="GO:0004044">
    <property type="term" value="F:amidophosphoribosyltransferase activity"/>
    <property type="evidence" value="ECO:0007669"/>
    <property type="project" value="UniProtKB-EC"/>
</dbReference>
<feature type="compositionally biased region" description="Basic residues" evidence="1">
    <location>
        <begin position="294"/>
        <end position="309"/>
    </location>
</feature>
<feature type="compositionally biased region" description="Basic and acidic residues" evidence="1">
    <location>
        <begin position="474"/>
        <end position="486"/>
    </location>
</feature>
<feature type="non-terminal residue" evidence="2">
    <location>
        <position position="493"/>
    </location>
</feature>
<feature type="region of interest" description="Disordered" evidence="1">
    <location>
        <begin position="272"/>
        <end position="405"/>
    </location>
</feature>
<organism evidence="2">
    <name type="scientific">uncultured Sphingomonas sp</name>
    <dbReference type="NCBI Taxonomy" id="158754"/>
    <lineage>
        <taxon>Bacteria</taxon>
        <taxon>Pseudomonadati</taxon>
        <taxon>Pseudomonadota</taxon>
        <taxon>Alphaproteobacteria</taxon>
        <taxon>Sphingomonadales</taxon>
        <taxon>Sphingomonadaceae</taxon>
        <taxon>Sphingomonas</taxon>
        <taxon>environmental samples</taxon>
    </lineage>
</organism>
<proteinExistence type="predicted"/>